<dbReference type="InterPro" id="IPR036396">
    <property type="entry name" value="Cyt_P450_sf"/>
</dbReference>
<dbReference type="PRINTS" id="PR00385">
    <property type="entry name" value="P450"/>
</dbReference>
<dbReference type="PaxDb" id="3880-AES71402"/>
<dbReference type="HOGENOM" id="CLU_001570_4_1_1"/>
<evidence type="ECO:0000313" key="10">
    <source>
        <dbReference type="Proteomes" id="UP000002051"/>
    </source>
</evidence>
<evidence type="ECO:0000313" key="9">
    <source>
        <dbReference type="EnsemblPlants" id="AES71402"/>
    </source>
</evidence>
<keyword evidence="6" id="KW-0472">Membrane</keyword>
<organism evidence="7 10">
    <name type="scientific">Medicago truncatula</name>
    <name type="common">Barrel medic</name>
    <name type="synonym">Medicago tribuloides</name>
    <dbReference type="NCBI Taxonomy" id="3880"/>
    <lineage>
        <taxon>Eukaryota</taxon>
        <taxon>Viridiplantae</taxon>
        <taxon>Streptophyta</taxon>
        <taxon>Embryophyta</taxon>
        <taxon>Tracheophyta</taxon>
        <taxon>Spermatophyta</taxon>
        <taxon>Magnoliopsida</taxon>
        <taxon>eudicotyledons</taxon>
        <taxon>Gunneridae</taxon>
        <taxon>Pentapetalae</taxon>
        <taxon>rosids</taxon>
        <taxon>fabids</taxon>
        <taxon>Fabales</taxon>
        <taxon>Fabaceae</taxon>
        <taxon>Papilionoideae</taxon>
        <taxon>50 kb inversion clade</taxon>
        <taxon>NPAAA clade</taxon>
        <taxon>Hologalegina</taxon>
        <taxon>IRL clade</taxon>
        <taxon>Trifolieae</taxon>
        <taxon>Medicago</taxon>
    </lineage>
</organism>
<dbReference type="GO" id="GO:0102995">
    <property type="term" value="F:angelicin synthase activity"/>
    <property type="evidence" value="ECO:0007669"/>
    <property type="project" value="UniProtKB-EC"/>
</dbReference>
<evidence type="ECO:0000256" key="6">
    <source>
        <dbReference type="SAM" id="Phobius"/>
    </source>
</evidence>
<dbReference type="InterPro" id="IPR001128">
    <property type="entry name" value="Cyt_P450"/>
</dbReference>
<evidence type="ECO:0000256" key="3">
    <source>
        <dbReference type="ARBA" id="ARBA00023004"/>
    </source>
</evidence>
<dbReference type="KEGG" id="mtr:11414047"/>
<dbReference type="CDD" id="cd11072">
    <property type="entry name" value="CYP71-like"/>
    <property type="match status" value="1"/>
</dbReference>
<feature type="transmembrane region" description="Helical" evidence="6">
    <location>
        <begin position="22"/>
        <end position="40"/>
    </location>
</feature>
<keyword evidence="5" id="KW-0503">Monooxygenase</keyword>
<feature type="binding site" description="axial binding residue" evidence="4">
    <location>
        <position position="458"/>
    </location>
    <ligand>
        <name>heme</name>
        <dbReference type="ChEBI" id="CHEBI:30413"/>
    </ligand>
    <ligandPart>
        <name>Fe</name>
        <dbReference type="ChEBI" id="CHEBI:18248"/>
    </ligandPart>
</feature>
<dbReference type="eggNOG" id="KOG0156">
    <property type="taxonomic scope" value="Eukaryota"/>
</dbReference>
<dbReference type="AlphaFoldDB" id="G7J477"/>
<sequence length="521" mass="59585">MLEGRMFQNLPYSFLKKVPHDLNATLFTFLSFFISMLLVFKFKVRRNKLNLPPSPPRLPIIGNYLQLGTLPHRSFQSLSQKYGPLIMLHLGQLPVLVVSSVHMAKEVMQTHDTVFASRPCMTSTKNLLYGCKDIAFASYGDTWRQKRKLCVIELLSQKRVQSIQFIREEEAASLVDKIRKAMSLSNGCYGVNLGEMLLETANNIICRCIFGRKYDGDGCRFGELGRRIMAQVLDLSIGDLFPLLGWVDVLTGQIKNFKATFEEMNDFFDSVIVEHKMATRDPNKKDFLDILLQLQDDGRSELDLTQNDLKALLMDMFLAGSDTTSTTVEWAMAELVKNPAIMKKAQEEVRRIVGNKSKIEDSDVNQMEYMICVIKETLRMHPAAPLLAPRKTTSSVKLGGYDIPDKTMVYVNTWAIHRDPEFWEMPEEFLPERFENNKVDFNGQNFQFIPFGSGRRKCPGMAFGLASTEYMLANLLYWFDWKLAPNGESLQDIDMTEKFGITVNKKVPLCLQPIAYNNFEE</sequence>
<dbReference type="Pfam" id="PF00067">
    <property type="entry name" value="p450"/>
    <property type="match status" value="1"/>
</dbReference>
<evidence type="ECO:0000256" key="1">
    <source>
        <dbReference type="ARBA" id="ARBA00010617"/>
    </source>
</evidence>
<evidence type="ECO:0000256" key="2">
    <source>
        <dbReference type="ARBA" id="ARBA00022723"/>
    </source>
</evidence>
<keyword evidence="6" id="KW-0812">Transmembrane</keyword>
<reference evidence="7 10" key="1">
    <citation type="journal article" date="2011" name="Nature">
        <title>The Medicago genome provides insight into the evolution of rhizobial symbioses.</title>
        <authorList>
            <person name="Young N.D."/>
            <person name="Debelle F."/>
            <person name="Oldroyd G.E."/>
            <person name="Geurts R."/>
            <person name="Cannon S.B."/>
            <person name="Udvardi M.K."/>
            <person name="Benedito V.A."/>
            <person name="Mayer K.F."/>
            <person name="Gouzy J."/>
            <person name="Schoof H."/>
            <person name="Van de Peer Y."/>
            <person name="Proost S."/>
            <person name="Cook D.R."/>
            <person name="Meyers B.C."/>
            <person name="Spannagl M."/>
            <person name="Cheung F."/>
            <person name="De Mita S."/>
            <person name="Krishnakumar V."/>
            <person name="Gundlach H."/>
            <person name="Zhou S."/>
            <person name="Mudge J."/>
            <person name="Bharti A.K."/>
            <person name="Murray J.D."/>
            <person name="Naoumkina M.A."/>
            <person name="Rosen B."/>
            <person name="Silverstein K.A."/>
            <person name="Tang H."/>
            <person name="Rombauts S."/>
            <person name="Zhao P.X."/>
            <person name="Zhou P."/>
            <person name="Barbe V."/>
            <person name="Bardou P."/>
            <person name="Bechner M."/>
            <person name="Bellec A."/>
            <person name="Berger A."/>
            <person name="Berges H."/>
            <person name="Bidwell S."/>
            <person name="Bisseling T."/>
            <person name="Choisne N."/>
            <person name="Couloux A."/>
            <person name="Denny R."/>
            <person name="Deshpande S."/>
            <person name="Dai X."/>
            <person name="Doyle J.J."/>
            <person name="Dudez A.M."/>
            <person name="Farmer A.D."/>
            <person name="Fouteau S."/>
            <person name="Franken C."/>
            <person name="Gibelin C."/>
            <person name="Gish J."/>
            <person name="Goldstein S."/>
            <person name="Gonzalez A.J."/>
            <person name="Green P.J."/>
            <person name="Hallab A."/>
            <person name="Hartog M."/>
            <person name="Hua A."/>
            <person name="Humphray S.J."/>
            <person name="Jeong D.H."/>
            <person name="Jing Y."/>
            <person name="Jocker A."/>
            <person name="Kenton S.M."/>
            <person name="Kim D.J."/>
            <person name="Klee K."/>
            <person name="Lai H."/>
            <person name="Lang C."/>
            <person name="Lin S."/>
            <person name="Macmil S.L."/>
            <person name="Magdelenat G."/>
            <person name="Matthews L."/>
            <person name="McCorrison J."/>
            <person name="Monaghan E.L."/>
            <person name="Mun J.H."/>
            <person name="Najar F.Z."/>
            <person name="Nicholson C."/>
            <person name="Noirot C."/>
            <person name="O'Bleness M."/>
            <person name="Paule C.R."/>
            <person name="Poulain J."/>
            <person name="Prion F."/>
            <person name="Qin B."/>
            <person name="Qu C."/>
            <person name="Retzel E.F."/>
            <person name="Riddle C."/>
            <person name="Sallet E."/>
            <person name="Samain S."/>
            <person name="Samson N."/>
            <person name="Sanders I."/>
            <person name="Saurat O."/>
            <person name="Scarpelli C."/>
            <person name="Schiex T."/>
            <person name="Segurens B."/>
            <person name="Severin A.J."/>
            <person name="Sherrier D.J."/>
            <person name="Shi R."/>
            <person name="Sims S."/>
            <person name="Singer S.R."/>
            <person name="Sinharoy S."/>
            <person name="Sterck L."/>
            <person name="Viollet A."/>
            <person name="Wang B.B."/>
            <person name="Wang K."/>
            <person name="Wang M."/>
            <person name="Wang X."/>
            <person name="Warfsmann J."/>
            <person name="Weissenbach J."/>
            <person name="White D.D."/>
            <person name="White J.D."/>
            <person name="Wiley G.B."/>
            <person name="Wincker P."/>
            <person name="Xing Y."/>
            <person name="Yang L."/>
            <person name="Yao Z."/>
            <person name="Ying F."/>
            <person name="Zhai J."/>
            <person name="Zhou L."/>
            <person name="Zuber A."/>
            <person name="Denarie J."/>
            <person name="Dixon R.A."/>
            <person name="May G.D."/>
            <person name="Schwartz D.C."/>
            <person name="Rogers J."/>
            <person name="Quetier F."/>
            <person name="Town C.D."/>
            <person name="Roe B.A."/>
        </authorList>
    </citation>
    <scope>NUCLEOTIDE SEQUENCE [LARGE SCALE GENOMIC DNA]</scope>
    <source>
        <strain evidence="7">A17</strain>
        <strain evidence="9 10">cv. Jemalong A17</strain>
    </source>
</reference>
<dbReference type="InterPro" id="IPR002401">
    <property type="entry name" value="Cyt_P450_E_grp-I"/>
</dbReference>
<name>G7J477_MEDTR</name>
<evidence type="ECO:0000313" key="11">
    <source>
        <dbReference type="Proteomes" id="UP000265566"/>
    </source>
</evidence>
<dbReference type="Gene3D" id="1.10.630.10">
    <property type="entry name" value="Cytochrome P450"/>
    <property type="match status" value="1"/>
</dbReference>
<keyword evidence="5 8" id="KW-0560">Oxidoreductase</keyword>
<dbReference type="InterPro" id="IPR017972">
    <property type="entry name" value="Cyt_P450_CS"/>
</dbReference>
<dbReference type="PANTHER" id="PTHR47955">
    <property type="entry name" value="CYTOCHROME P450 FAMILY 71 PROTEIN"/>
    <property type="match status" value="1"/>
</dbReference>
<dbReference type="EMBL" id="PSQE01000003">
    <property type="protein sequence ID" value="RHN68702.1"/>
    <property type="molecule type" value="Genomic_DNA"/>
</dbReference>
<evidence type="ECO:0000313" key="7">
    <source>
        <dbReference type="EMBL" id="AES71402.1"/>
    </source>
</evidence>
<dbReference type="OMA" id="ANIWGIT"/>
<evidence type="ECO:0000256" key="4">
    <source>
        <dbReference type="PIRSR" id="PIRSR602401-1"/>
    </source>
</evidence>
<dbReference type="Proteomes" id="UP000265566">
    <property type="component" value="Chromosome 3"/>
</dbReference>
<reference evidence="9" key="3">
    <citation type="submission" date="2015-04" db="UniProtKB">
        <authorList>
            <consortium name="EnsemblPlants"/>
        </authorList>
    </citation>
    <scope>IDENTIFICATION</scope>
    <source>
        <strain evidence="9">cv. Jemalong A17</strain>
    </source>
</reference>
<dbReference type="EnsemblPlants" id="AES71402">
    <property type="protein sequence ID" value="AES71402"/>
    <property type="gene ID" value="MTR_3g076560"/>
</dbReference>
<dbReference type="EC" id="1.14.14.148" evidence="8"/>
<gene>
    <name evidence="9" type="primary">11414047</name>
    <name evidence="7" type="ordered locus">MTR_3g076560</name>
    <name evidence="8" type="ORF">MtrunA17_Chr3g0116741</name>
</gene>
<accession>G7J477</accession>
<dbReference type="GO" id="GO:0016491">
    <property type="term" value="F:oxidoreductase activity"/>
    <property type="evidence" value="ECO:0000318"/>
    <property type="project" value="GO_Central"/>
</dbReference>
<keyword evidence="6" id="KW-1133">Transmembrane helix</keyword>
<evidence type="ECO:0000256" key="5">
    <source>
        <dbReference type="RuleBase" id="RU000461"/>
    </source>
</evidence>
<dbReference type="Proteomes" id="UP000002051">
    <property type="component" value="Chromosome 3"/>
</dbReference>
<reference evidence="8" key="5">
    <citation type="journal article" date="2018" name="Nat. Plants">
        <title>Whole-genome landscape of Medicago truncatula symbiotic genes.</title>
        <authorList>
            <person name="Pecrix Y."/>
            <person name="Gamas P."/>
            <person name="Carrere S."/>
        </authorList>
    </citation>
    <scope>NUCLEOTIDE SEQUENCE</scope>
    <source>
        <tissue evidence="8">Leaves</tissue>
    </source>
</reference>
<keyword evidence="4 5" id="KW-0349">Heme</keyword>
<dbReference type="FunFam" id="1.10.630.10:FF:000011">
    <property type="entry name" value="Cytochrome P450 83B1"/>
    <property type="match status" value="1"/>
</dbReference>
<comment type="cofactor">
    <cofactor evidence="4">
        <name>heme</name>
        <dbReference type="ChEBI" id="CHEBI:30413"/>
    </cofactor>
</comment>
<dbReference type="SUPFAM" id="SSF48264">
    <property type="entry name" value="Cytochrome P450"/>
    <property type="match status" value="1"/>
</dbReference>
<dbReference type="STRING" id="3880.G7J477"/>
<dbReference type="PRINTS" id="PR00463">
    <property type="entry name" value="EP450I"/>
</dbReference>
<keyword evidence="3 4" id="KW-0408">Iron</keyword>
<comment type="similarity">
    <text evidence="1 5">Belongs to the cytochrome P450 family.</text>
</comment>
<evidence type="ECO:0000313" key="8">
    <source>
        <dbReference type="EMBL" id="RHN68702.1"/>
    </source>
</evidence>
<keyword evidence="10" id="KW-1185">Reference proteome</keyword>
<proteinExistence type="inferred from homology"/>
<dbReference type="PROSITE" id="PS00086">
    <property type="entry name" value="CYTOCHROME_P450"/>
    <property type="match status" value="1"/>
</dbReference>
<reference evidence="11" key="4">
    <citation type="journal article" date="2018" name="Nat. Plants">
        <title>Whole-genome landscape of Medicago truncatula symbiotic genes.</title>
        <authorList>
            <person name="Pecrix Y."/>
            <person name="Staton S.E."/>
            <person name="Sallet E."/>
            <person name="Lelandais-Briere C."/>
            <person name="Moreau S."/>
            <person name="Carrere S."/>
            <person name="Blein T."/>
            <person name="Jardinaud M.F."/>
            <person name="Latrasse D."/>
            <person name="Zouine M."/>
            <person name="Zahm M."/>
            <person name="Kreplak J."/>
            <person name="Mayjonade B."/>
            <person name="Satge C."/>
            <person name="Perez M."/>
            <person name="Cauet S."/>
            <person name="Marande W."/>
            <person name="Chantry-Darmon C."/>
            <person name="Lopez-Roques C."/>
            <person name="Bouchez O."/>
            <person name="Berard A."/>
            <person name="Debelle F."/>
            <person name="Munos S."/>
            <person name="Bendahmane A."/>
            <person name="Berges H."/>
            <person name="Niebel A."/>
            <person name="Buitink J."/>
            <person name="Frugier F."/>
            <person name="Benhamed M."/>
            <person name="Crespi M."/>
            <person name="Gouzy J."/>
            <person name="Gamas P."/>
        </authorList>
    </citation>
    <scope>NUCLEOTIDE SEQUENCE [LARGE SCALE GENOMIC DNA]</scope>
    <source>
        <strain evidence="11">cv. Jemalong A17</strain>
    </source>
</reference>
<reference evidence="7 10" key="2">
    <citation type="journal article" date="2014" name="BMC Genomics">
        <title>An improved genome release (version Mt4.0) for the model legume Medicago truncatula.</title>
        <authorList>
            <person name="Tang H."/>
            <person name="Krishnakumar V."/>
            <person name="Bidwell S."/>
            <person name="Rosen B."/>
            <person name="Chan A."/>
            <person name="Zhou S."/>
            <person name="Gentzbittel L."/>
            <person name="Childs K.L."/>
            <person name="Yandell M."/>
            <person name="Gundlach H."/>
            <person name="Mayer K.F."/>
            <person name="Schwartz D.C."/>
            <person name="Town C.D."/>
        </authorList>
    </citation>
    <scope>GENOME REANNOTATION</scope>
    <source>
        <strain evidence="9 10">cv. Jemalong A17</strain>
    </source>
</reference>
<keyword evidence="2 4" id="KW-0479">Metal-binding</keyword>
<protein>
    <submittedName>
        <fullName evidence="7">Cytochrome P450 family 71 protein</fullName>
    </submittedName>
    <submittedName>
        <fullName evidence="8">Putative angelicin synthase</fullName>
        <ecNumber evidence="8">1.14.14.148</ecNumber>
    </submittedName>
</protein>
<dbReference type="OrthoDB" id="1470350at2759"/>
<dbReference type="Gramene" id="rna17087">
    <property type="protein sequence ID" value="RHN68702.1"/>
    <property type="gene ID" value="gene17087"/>
</dbReference>
<dbReference type="EMBL" id="CM001219">
    <property type="protein sequence ID" value="AES71402.1"/>
    <property type="molecule type" value="Genomic_DNA"/>
</dbReference>
<dbReference type="GO" id="GO:0020037">
    <property type="term" value="F:heme binding"/>
    <property type="evidence" value="ECO:0007669"/>
    <property type="project" value="InterPro"/>
</dbReference>
<dbReference type="GO" id="GO:0005506">
    <property type="term" value="F:iron ion binding"/>
    <property type="evidence" value="ECO:0007669"/>
    <property type="project" value="InterPro"/>
</dbReference>
<dbReference type="PANTHER" id="PTHR47955:SF15">
    <property type="entry name" value="CYTOCHROME P450 71A2-LIKE"/>
    <property type="match status" value="1"/>
</dbReference>